<keyword evidence="3" id="KW-1185">Reference proteome</keyword>
<proteinExistence type="predicted"/>
<protein>
    <submittedName>
        <fullName evidence="2">Uncharacterized protein</fullName>
    </submittedName>
</protein>
<dbReference type="Proteomes" id="UP001191082">
    <property type="component" value="Unassembled WGS sequence"/>
</dbReference>
<sequence>MATKAQIIANLDWLTERISNRVWTISAGIVVISLAYVVEGSGSNGVAFLEPEQVSLPAAIALLSLLFDMLQYVFGTKSHTRILVRMEAEDQVDAKFDTTEIYYRAQKLSFFAKIGCCITASVWMILLIFIRVLELM</sequence>
<dbReference type="RefSeq" id="WP_138863093.1">
    <property type="nucleotide sequence ID" value="NZ_VCPC01000002.1"/>
</dbReference>
<evidence type="ECO:0000256" key="1">
    <source>
        <dbReference type="SAM" id="Phobius"/>
    </source>
</evidence>
<comment type="caution">
    <text evidence="2">The sequence shown here is derived from an EMBL/GenBank/DDBJ whole genome shotgun (WGS) entry which is preliminary data.</text>
</comment>
<feature type="transmembrane region" description="Helical" evidence="1">
    <location>
        <begin position="21"/>
        <end position="38"/>
    </location>
</feature>
<dbReference type="EMBL" id="VCPC01000002">
    <property type="protein sequence ID" value="TMV12539.1"/>
    <property type="molecule type" value="Genomic_DNA"/>
</dbReference>
<gene>
    <name evidence="2" type="ORF">FGK64_06905</name>
</gene>
<evidence type="ECO:0000313" key="3">
    <source>
        <dbReference type="Proteomes" id="UP001191082"/>
    </source>
</evidence>
<evidence type="ECO:0000313" key="2">
    <source>
        <dbReference type="EMBL" id="TMV12539.1"/>
    </source>
</evidence>
<reference evidence="2 3" key="1">
    <citation type="submission" date="2019-05" db="EMBL/GenBank/DDBJ databases">
        <title>Marivita sp. nov. isolated from sea sediment.</title>
        <authorList>
            <person name="Kim W."/>
        </authorList>
    </citation>
    <scope>NUCLEOTIDE SEQUENCE [LARGE SCALE GENOMIC DNA]</scope>
    <source>
        <strain evidence="2 3">CAU 1492</strain>
    </source>
</reference>
<accession>A0ABY2X851</accession>
<keyword evidence="1" id="KW-0812">Transmembrane</keyword>
<organism evidence="2 3">
    <name type="scientific">Arenibacterium halophilum</name>
    <dbReference type="NCBI Taxonomy" id="2583821"/>
    <lineage>
        <taxon>Bacteria</taxon>
        <taxon>Pseudomonadati</taxon>
        <taxon>Pseudomonadota</taxon>
        <taxon>Alphaproteobacteria</taxon>
        <taxon>Rhodobacterales</taxon>
        <taxon>Paracoccaceae</taxon>
        <taxon>Arenibacterium</taxon>
    </lineage>
</organism>
<keyword evidence="1" id="KW-1133">Transmembrane helix</keyword>
<feature type="transmembrane region" description="Helical" evidence="1">
    <location>
        <begin position="58"/>
        <end position="75"/>
    </location>
</feature>
<feature type="transmembrane region" description="Helical" evidence="1">
    <location>
        <begin position="110"/>
        <end position="133"/>
    </location>
</feature>
<keyword evidence="1" id="KW-0472">Membrane</keyword>
<name>A0ABY2X851_9RHOB</name>